<protein>
    <submittedName>
        <fullName evidence="2">Uncharacterized protein</fullName>
    </submittedName>
</protein>
<feature type="compositionally biased region" description="Acidic residues" evidence="1">
    <location>
        <begin position="149"/>
        <end position="172"/>
    </location>
</feature>
<name>A0A6S6W374_9PLEO</name>
<accession>A0A6S6W374</accession>
<feature type="region of interest" description="Disordered" evidence="1">
    <location>
        <begin position="1"/>
        <end position="74"/>
    </location>
</feature>
<dbReference type="EMBL" id="HG992981">
    <property type="protein sequence ID" value="CAE7176602.1"/>
    <property type="molecule type" value="Genomic_DNA"/>
</dbReference>
<proteinExistence type="predicted"/>
<dbReference type="AlphaFoldDB" id="A0A6S6W374"/>
<evidence type="ECO:0000313" key="2">
    <source>
        <dbReference type="EMBL" id="CAE7176602.1"/>
    </source>
</evidence>
<feature type="compositionally biased region" description="Basic residues" evidence="1">
    <location>
        <begin position="127"/>
        <end position="139"/>
    </location>
</feature>
<sequence length="259" mass="28724">MILTDKNVIPPSSPNLSFSQLSPNCEQIQLNMEKSNLNHSKPASPASHNGNESNVEVRQPKNSPTPKKTSKALNKGYVMVAEHVPTRLIISDPTAPENIIHGKRRRLRQENSNAPATTKKTAATKKTGTKKSATAKKTRSRETTKNDGNDDDGDDDALEFGSEVEAEPELESEYEREPKPERQDIAPKTIHRSVLDLVKHTLKVSDNVAGYMKAMEEGDHEKEGRALDRDINKVLSSRLDKKRKATKQKTGKKSKAAKN</sequence>
<feature type="compositionally biased region" description="Basic and acidic residues" evidence="1">
    <location>
        <begin position="173"/>
        <end position="185"/>
    </location>
</feature>
<organism evidence="2 3">
    <name type="scientific">Pyrenophora teres f. teres</name>
    <dbReference type="NCBI Taxonomy" id="97479"/>
    <lineage>
        <taxon>Eukaryota</taxon>
        <taxon>Fungi</taxon>
        <taxon>Dikarya</taxon>
        <taxon>Ascomycota</taxon>
        <taxon>Pezizomycotina</taxon>
        <taxon>Dothideomycetes</taxon>
        <taxon>Pleosporomycetidae</taxon>
        <taxon>Pleosporales</taxon>
        <taxon>Pleosporineae</taxon>
        <taxon>Pleosporaceae</taxon>
        <taxon>Pyrenophora</taxon>
    </lineage>
</organism>
<feature type="compositionally biased region" description="Basic and acidic residues" evidence="1">
    <location>
        <begin position="216"/>
        <end position="232"/>
    </location>
</feature>
<reference evidence="2" key="1">
    <citation type="submission" date="2021-02" db="EMBL/GenBank/DDBJ databases">
        <authorList>
            <person name="Syme A R."/>
            <person name="Syme A R."/>
            <person name="Moolhuijzen P."/>
        </authorList>
    </citation>
    <scope>NUCLEOTIDE SEQUENCE</scope>
    <source>
        <strain evidence="2">W1-1</strain>
    </source>
</reference>
<feature type="region of interest" description="Disordered" evidence="1">
    <location>
        <begin position="95"/>
        <end position="190"/>
    </location>
</feature>
<feature type="compositionally biased region" description="Low complexity" evidence="1">
    <location>
        <begin position="116"/>
        <end position="126"/>
    </location>
</feature>
<feature type="region of interest" description="Disordered" evidence="1">
    <location>
        <begin position="216"/>
        <end position="259"/>
    </location>
</feature>
<evidence type="ECO:0000256" key="1">
    <source>
        <dbReference type="SAM" id="MobiDB-lite"/>
    </source>
</evidence>
<gene>
    <name evidence="2" type="ORF">PTTW11_06022</name>
</gene>
<dbReference type="Proteomes" id="UP000472372">
    <property type="component" value="Chromosome 5"/>
</dbReference>
<feature type="compositionally biased region" description="Polar residues" evidence="1">
    <location>
        <begin position="14"/>
        <end position="56"/>
    </location>
</feature>
<evidence type="ECO:0000313" key="3">
    <source>
        <dbReference type="Proteomes" id="UP000472372"/>
    </source>
</evidence>
<feature type="compositionally biased region" description="Basic residues" evidence="1">
    <location>
        <begin position="240"/>
        <end position="259"/>
    </location>
</feature>